<evidence type="ECO:0000256" key="1">
    <source>
        <dbReference type="SAM" id="MobiDB-lite"/>
    </source>
</evidence>
<proteinExistence type="predicted"/>
<sequence length="86" mass="9807">MEIGAPALNRCARPGSDIRPECASPRGDVRLKHASLGGDVRLERVFSENDVRLERVSRVFRLPYDSRDPGRVLWPHHADHRRRGDP</sequence>
<evidence type="ECO:0000313" key="2">
    <source>
        <dbReference type="EMBL" id="GIH76367.1"/>
    </source>
</evidence>
<accession>A0A8J3W520</accession>
<evidence type="ECO:0000313" key="3">
    <source>
        <dbReference type="Proteomes" id="UP000616724"/>
    </source>
</evidence>
<keyword evidence="3" id="KW-1185">Reference proteome</keyword>
<dbReference type="EMBL" id="BOOH01000020">
    <property type="protein sequence ID" value="GIH76367.1"/>
    <property type="molecule type" value="Genomic_DNA"/>
</dbReference>
<reference evidence="2 3" key="1">
    <citation type="submission" date="2021-01" db="EMBL/GenBank/DDBJ databases">
        <title>Whole genome shotgun sequence of Planobispora longispora NBRC 13918.</title>
        <authorList>
            <person name="Komaki H."/>
            <person name="Tamura T."/>
        </authorList>
    </citation>
    <scope>NUCLEOTIDE SEQUENCE [LARGE SCALE GENOMIC DNA]</scope>
    <source>
        <strain evidence="2 3">NBRC 13918</strain>
    </source>
</reference>
<comment type="caution">
    <text evidence="2">The sequence shown here is derived from an EMBL/GenBank/DDBJ whole genome shotgun (WGS) entry which is preliminary data.</text>
</comment>
<dbReference type="Proteomes" id="UP000616724">
    <property type="component" value="Unassembled WGS sequence"/>
</dbReference>
<dbReference type="AlphaFoldDB" id="A0A8J3W520"/>
<organism evidence="2 3">
    <name type="scientific">Planobispora longispora</name>
    <dbReference type="NCBI Taxonomy" id="28887"/>
    <lineage>
        <taxon>Bacteria</taxon>
        <taxon>Bacillati</taxon>
        <taxon>Actinomycetota</taxon>
        <taxon>Actinomycetes</taxon>
        <taxon>Streptosporangiales</taxon>
        <taxon>Streptosporangiaceae</taxon>
        <taxon>Planobispora</taxon>
    </lineage>
</organism>
<feature type="region of interest" description="Disordered" evidence="1">
    <location>
        <begin position="1"/>
        <end position="25"/>
    </location>
</feature>
<name>A0A8J3W520_9ACTN</name>
<gene>
    <name evidence="2" type="ORF">Plo01_27960</name>
</gene>
<protein>
    <submittedName>
        <fullName evidence="2">Uncharacterized protein</fullName>
    </submittedName>
</protein>